<protein>
    <submittedName>
        <fullName evidence="2">Uncharacterized protein</fullName>
    </submittedName>
</protein>
<proteinExistence type="predicted"/>
<name>A0A6J8APH3_MYTCO</name>
<dbReference type="Proteomes" id="UP000507470">
    <property type="component" value="Unassembled WGS sequence"/>
</dbReference>
<reference evidence="2 3" key="1">
    <citation type="submission" date="2020-06" db="EMBL/GenBank/DDBJ databases">
        <authorList>
            <person name="Li R."/>
            <person name="Bekaert M."/>
        </authorList>
    </citation>
    <scope>NUCLEOTIDE SEQUENCE [LARGE SCALE GENOMIC DNA]</scope>
    <source>
        <strain evidence="3">wild</strain>
    </source>
</reference>
<organism evidence="2 3">
    <name type="scientific">Mytilus coruscus</name>
    <name type="common">Sea mussel</name>
    <dbReference type="NCBI Taxonomy" id="42192"/>
    <lineage>
        <taxon>Eukaryota</taxon>
        <taxon>Metazoa</taxon>
        <taxon>Spiralia</taxon>
        <taxon>Lophotrochozoa</taxon>
        <taxon>Mollusca</taxon>
        <taxon>Bivalvia</taxon>
        <taxon>Autobranchia</taxon>
        <taxon>Pteriomorphia</taxon>
        <taxon>Mytilida</taxon>
        <taxon>Mytiloidea</taxon>
        <taxon>Mytilidae</taxon>
        <taxon>Mytilinae</taxon>
        <taxon>Mytilus</taxon>
    </lineage>
</organism>
<evidence type="ECO:0000256" key="1">
    <source>
        <dbReference type="SAM" id="MobiDB-lite"/>
    </source>
</evidence>
<evidence type="ECO:0000313" key="2">
    <source>
        <dbReference type="EMBL" id="CAC5371512.1"/>
    </source>
</evidence>
<dbReference type="AlphaFoldDB" id="A0A6J8APH3"/>
<sequence>MKKTKHWYKFKDESKQTKAQNQKTPSKKVSSVVRKVDKKKKKENSTDYETTNLPSAECPPLREPSPMTVEFEELMATRHTTPTEDLLFSLPVIAVSEIENSLDNTSPMSVREFDESVVQDHRSVQVKEIPEDIQEPDDNVVGEKLKENTVIEVREELVEVFEDGMEVIKEDIRLVEIDGMTPTPNYLPSRITPTNLKYGRVYDYRHYGLPEDKDKEDPRQVLLCPPSTYHSSKEAILLKRLREQARRSHTDTTILPDGYSGLIKTERCELPDGTVYSLTSHWVPEIPVRRYKATGIQVSTTLETCDTDVQVVPTTTISETQTEKIKEIPEKTHEDKEISCDIIACRFY</sequence>
<dbReference type="OrthoDB" id="6190489at2759"/>
<evidence type="ECO:0000313" key="3">
    <source>
        <dbReference type="Proteomes" id="UP000507470"/>
    </source>
</evidence>
<feature type="region of interest" description="Disordered" evidence="1">
    <location>
        <begin position="1"/>
        <end position="63"/>
    </location>
</feature>
<keyword evidence="3" id="KW-1185">Reference proteome</keyword>
<accession>A0A6J8APH3</accession>
<dbReference type="EMBL" id="CACVKT020001765">
    <property type="protein sequence ID" value="CAC5371512.1"/>
    <property type="molecule type" value="Genomic_DNA"/>
</dbReference>
<gene>
    <name evidence="2" type="ORF">MCOR_9945</name>
</gene>